<evidence type="ECO:0000313" key="5">
    <source>
        <dbReference type="Proteomes" id="UP000181909"/>
    </source>
</evidence>
<evidence type="ECO:0000259" key="3">
    <source>
        <dbReference type="PROSITE" id="PS51371"/>
    </source>
</evidence>
<evidence type="ECO:0000313" key="4">
    <source>
        <dbReference type="EMBL" id="SFY19477.1"/>
    </source>
</evidence>
<keyword evidence="1 2" id="KW-0129">CBS domain</keyword>
<feature type="domain" description="CBS" evidence="3">
    <location>
        <begin position="24"/>
        <end position="81"/>
    </location>
</feature>
<dbReference type="InterPro" id="IPR051257">
    <property type="entry name" value="Diverse_CBS-Domain"/>
</dbReference>
<dbReference type="STRING" id="1893.SAMN02787144_101324"/>
<reference evidence="4 5" key="1">
    <citation type="submission" date="2016-11" db="EMBL/GenBank/DDBJ databases">
        <authorList>
            <person name="Jaros S."/>
            <person name="Januszkiewicz K."/>
            <person name="Wedrychowicz H."/>
        </authorList>
    </citation>
    <scope>NUCLEOTIDE SEQUENCE [LARGE SCALE GENOMIC DNA]</scope>
    <source>
        <strain evidence="4 5">OK807</strain>
    </source>
</reference>
<dbReference type="AlphaFoldDB" id="A0A1K2DAA1"/>
<dbReference type="Proteomes" id="UP000181909">
    <property type="component" value="Unassembled WGS sequence"/>
</dbReference>
<accession>A0A1K2DAA1</accession>
<proteinExistence type="predicted"/>
<dbReference type="CDD" id="cd04622">
    <property type="entry name" value="CBS_pair_HRP1_like"/>
    <property type="match status" value="1"/>
</dbReference>
<dbReference type="SUPFAM" id="SSF54631">
    <property type="entry name" value="CBS-domain pair"/>
    <property type="match status" value="1"/>
</dbReference>
<dbReference type="Gene3D" id="3.10.580.10">
    <property type="entry name" value="CBS-domain"/>
    <property type="match status" value="1"/>
</dbReference>
<dbReference type="EMBL" id="FPJO01000013">
    <property type="protein sequence ID" value="SFY19477.1"/>
    <property type="molecule type" value="Genomic_DNA"/>
</dbReference>
<organism evidence="4 5">
    <name type="scientific">Streptomyces atratus</name>
    <dbReference type="NCBI Taxonomy" id="1893"/>
    <lineage>
        <taxon>Bacteria</taxon>
        <taxon>Bacillati</taxon>
        <taxon>Actinomycetota</taxon>
        <taxon>Actinomycetes</taxon>
        <taxon>Kitasatosporales</taxon>
        <taxon>Streptomycetaceae</taxon>
        <taxon>Streptomyces</taxon>
    </lineage>
</organism>
<dbReference type="SMART" id="SM00116">
    <property type="entry name" value="CBS"/>
    <property type="match status" value="2"/>
</dbReference>
<name>A0A1K2DAA1_STRAR</name>
<protein>
    <submittedName>
        <fullName evidence="4">CBS domain-containing protein</fullName>
    </submittedName>
</protein>
<dbReference type="PROSITE" id="PS51371">
    <property type="entry name" value="CBS"/>
    <property type="match status" value="2"/>
</dbReference>
<dbReference type="Pfam" id="PF00571">
    <property type="entry name" value="CBS"/>
    <property type="match status" value="2"/>
</dbReference>
<evidence type="ECO:0000256" key="1">
    <source>
        <dbReference type="ARBA" id="ARBA00023122"/>
    </source>
</evidence>
<sequence length="165" mass="17676">MTEEATLSEREETMTEKLRARDIMSGNVQCVGAHQSLFDVAKMMRDLNVGCLPICGDNNKLTGLITDRDIVVKCCAEGIDPATVQAGSLKGKVHWIDAEADAGDVLTTMEEHQIKRLPVIDVQGGHRLVGMITEANLAKNLSDEQIAEFASRVYAGAGMSGGSGD</sequence>
<dbReference type="PANTHER" id="PTHR43080:SF2">
    <property type="entry name" value="CBS DOMAIN-CONTAINING PROTEIN"/>
    <property type="match status" value="1"/>
</dbReference>
<evidence type="ECO:0000256" key="2">
    <source>
        <dbReference type="PROSITE-ProRule" id="PRU00703"/>
    </source>
</evidence>
<feature type="domain" description="CBS" evidence="3">
    <location>
        <begin position="88"/>
        <end position="148"/>
    </location>
</feature>
<dbReference type="InterPro" id="IPR046342">
    <property type="entry name" value="CBS_dom_sf"/>
</dbReference>
<dbReference type="PANTHER" id="PTHR43080">
    <property type="entry name" value="CBS DOMAIN-CONTAINING PROTEIN CBSX3, MITOCHONDRIAL"/>
    <property type="match status" value="1"/>
</dbReference>
<dbReference type="InterPro" id="IPR000644">
    <property type="entry name" value="CBS_dom"/>
</dbReference>
<gene>
    <name evidence="4" type="ORF">SAMN02787144_101324</name>
</gene>